<dbReference type="CDD" id="cd04202">
    <property type="entry name" value="CuRO_D2_2dMcoN_like"/>
    <property type="match status" value="1"/>
</dbReference>
<dbReference type="InterPro" id="IPR008972">
    <property type="entry name" value="Cupredoxin"/>
</dbReference>
<dbReference type="GO" id="GO:0005507">
    <property type="term" value="F:copper ion binding"/>
    <property type="evidence" value="ECO:0007669"/>
    <property type="project" value="InterPro"/>
</dbReference>
<dbReference type="InterPro" id="IPR011707">
    <property type="entry name" value="Cu-oxidase-like_N"/>
</dbReference>
<dbReference type="PANTHER" id="PTHR11709">
    <property type="entry name" value="MULTI-COPPER OXIDASE"/>
    <property type="match status" value="1"/>
</dbReference>
<dbReference type="Proteomes" id="UP000002168">
    <property type="component" value="Chromosome"/>
</dbReference>
<dbReference type="KEGG" id="swd:Swoo_1414"/>
<evidence type="ECO:0000259" key="7">
    <source>
        <dbReference type="Pfam" id="PF07732"/>
    </source>
</evidence>
<evidence type="ECO:0000256" key="2">
    <source>
        <dbReference type="ARBA" id="ARBA00023002"/>
    </source>
</evidence>
<evidence type="ECO:0000256" key="5">
    <source>
        <dbReference type="SAM" id="SignalP"/>
    </source>
</evidence>
<dbReference type="CDD" id="cd13859">
    <property type="entry name" value="CuRO_D1_2dMcoN_like"/>
    <property type="match status" value="1"/>
</dbReference>
<dbReference type="EMBL" id="CP000961">
    <property type="protein sequence ID" value="ACA85706.1"/>
    <property type="molecule type" value="Genomic_DNA"/>
</dbReference>
<feature type="signal peptide" evidence="5">
    <location>
        <begin position="1"/>
        <end position="25"/>
    </location>
</feature>
<feature type="compositionally biased region" description="Basic residues" evidence="4">
    <location>
        <begin position="345"/>
        <end position="360"/>
    </location>
</feature>
<keyword evidence="1" id="KW-0479">Metal-binding</keyword>
<dbReference type="PANTHER" id="PTHR11709:SF394">
    <property type="entry name" value="FI03373P-RELATED"/>
    <property type="match status" value="1"/>
</dbReference>
<keyword evidence="2" id="KW-0560">Oxidoreductase</keyword>
<dbReference type="Pfam" id="PF07732">
    <property type="entry name" value="Cu-oxidase_3"/>
    <property type="match status" value="1"/>
</dbReference>
<evidence type="ECO:0000256" key="1">
    <source>
        <dbReference type="ARBA" id="ARBA00022723"/>
    </source>
</evidence>
<dbReference type="InterPro" id="IPR011706">
    <property type="entry name" value="Cu-oxidase_C"/>
</dbReference>
<dbReference type="InterPro" id="IPR045087">
    <property type="entry name" value="Cu-oxidase_fam"/>
</dbReference>
<gene>
    <name evidence="8" type="ordered locus">Swoo_1414</name>
</gene>
<proteinExistence type="predicted"/>
<evidence type="ECO:0000256" key="4">
    <source>
        <dbReference type="SAM" id="MobiDB-lite"/>
    </source>
</evidence>
<keyword evidence="5" id="KW-0732">Signal</keyword>
<evidence type="ECO:0000313" key="8">
    <source>
        <dbReference type="EMBL" id="ACA85706.1"/>
    </source>
</evidence>
<dbReference type="GO" id="GO:0016491">
    <property type="term" value="F:oxidoreductase activity"/>
    <property type="evidence" value="ECO:0007669"/>
    <property type="project" value="UniProtKB-KW"/>
</dbReference>
<feature type="chain" id="PRO_5002764575" evidence="5">
    <location>
        <begin position="26"/>
        <end position="360"/>
    </location>
</feature>
<keyword evidence="3" id="KW-0186">Copper</keyword>
<feature type="domain" description="Plastocyanin-like" evidence="7">
    <location>
        <begin position="41"/>
        <end position="151"/>
    </location>
</feature>
<protein>
    <submittedName>
        <fullName evidence="8">Multicopper oxidase type 3</fullName>
    </submittedName>
</protein>
<keyword evidence="9" id="KW-1185">Reference proteome</keyword>
<evidence type="ECO:0000259" key="6">
    <source>
        <dbReference type="Pfam" id="PF07731"/>
    </source>
</evidence>
<feature type="domain" description="Plastocyanin-like" evidence="6">
    <location>
        <begin position="186"/>
        <end position="284"/>
    </location>
</feature>
<dbReference type="HOGENOM" id="CLU_064932_1_0_6"/>
<dbReference type="eggNOG" id="COG2132">
    <property type="taxonomic scope" value="Bacteria"/>
</dbReference>
<dbReference type="RefSeq" id="WP_012324052.1">
    <property type="nucleotide sequence ID" value="NC_010506.1"/>
</dbReference>
<evidence type="ECO:0000256" key="3">
    <source>
        <dbReference type="ARBA" id="ARBA00023008"/>
    </source>
</evidence>
<dbReference type="Gene3D" id="2.60.40.420">
    <property type="entry name" value="Cupredoxins - blue copper proteins"/>
    <property type="match status" value="2"/>
</dbReference>
<organism evidence="8 9">
    <name type="scientific">Shewanella woodyi (strain ATCC 51908 / MS32)</name>
    <dbReference type="NCBI Taxonomy" id="392500"/>
    <lineage>
        <taxon>Bacteria</taxon>
        <taxon>Pseudomonadati</taxon>
        <taxon>Pseudomonadota</taxon>
        <taxon>Gammaproteobacteria</taxon>
        <taxon>Alteromonadales</taxon>
        <taxon>Shewanellaceae</taxon>
        <taxon>Shewanella</taxon>
    </lineage>
</organism>
<dbReference type="AlphaFoldDB" id="B1KJN3"/>
<reference evidence="8 9" key="1">
    <citation type="submission" date="2008-02" db="EMBL/GenBank/DDBJ databases">
        <title>Complete sequence of Shewanella woodyi ATCC 51908.</title>
        <authorList>
            <consortium name="US DOE Joint Genome Institute"/>
            <person name="Copeland A."/>
            <person name="Lucas S."/>
            <person name="Lapidus A."/>
            <person name="Glavina del Rio T."/>
            <person name="Dalin E."/>
            <person name="Tice H."/>
            <person name="Bruce D."/>
            <person name="Goodwin L."/>
            <person name="Pitluck S."/>
            <person name="Sims D."/>
            <person name="Brettin T."/>
            <person name="Detter J.C."/>
            <person name="Han C."/>
            <person name="Kuske C.R."/>
            <person name="Schmutz J."/>
            <person name="Larimer F."/>
            <person name="Land M."/>
            <person name="Hauser L."/>
            <person name="Kyrpides N."/>
            <person name="Lykidis A."/>
            <person name="Zhao J.-S."/>
            <person name="Richardson P."/>
        </authorList>
    </citation>
    <scope>NUCLEOTIDE SEQUENCE [LARGE SCALE GENOMIC DNA]</scope>
    <source>
        <strain evidence="9">ATCC 51908 / MS32</strain>
    </source>
</reference>
<accession>B1KJN3</accession>
<feature type="region of interest" description="Disordered" evidence="4">
    <location>
        <begin position="337"/>
        <end position="360"/>
    </location>
</feature>
<dbReference type="STRING" id="392500.Swoo_1414"/>
<dbReference type="SUPFAM" id="SSF49503">
    <property type="entry name" value="Cupredoxins"/>
    <property type="match status" value="2"/>
</dbReference>
<dbReference type="Pfam" id="PF07731">
    <property type="entry name" value="Cu-oxidase_2"/>
    <property type="match status" value="1"/>
</dbReference>
<sequence length="360" mass="40700" precursor="true">MRINLIPYKVWILSSLLLFSQIVAAQTLEFEMTIDEMVAEVTPGFSNKVWAFNGQVPGPLIRAKEGDRLKITVHNNSTLAHTVHWHGTLQTNSWKMDGVPGVTQKAIEPGESFVYDFIVDRPGSLWYHCHVNVPEHVGLRGMWGPMIIDPKDPTDIEKTVTKEAIMMVSGWNSEVAMEYGKGGHPQELNDYFSINGKSFPSTQPLRVKEGDVLRIRLYAATIETAYHLHGHDVLVTHKDGLPLDSPYWADVVYVPSGGRVDVIVKMNNPGIWINHDHIERHTSNAGKMPGGAVTIIEYEGVETEDWYKWKDKKYQADFYMSETMKKGSGLHNISIFKATAPKSDRTKKKRKRKKSASKEE</sequence>
<evidence type="ECO:0000313" key="9">
    <source>
        <dbReference type="Proteomes" id="UP000002168"/>
    </source>
</evidence>
<name>B1KJN3_SHEWM</name>